<feature type="compositionally biased region" description="Basic and acidic residues" evidence="1">
    <location>
        <begin position="864"/>
        <end position="885"/>
    </location>
</feature>
<feature type="compositionally biased region" description="Polar residues" evidence="1">
    <location>
        <begin position="576"/>
        <end position="587"/>
    </location>
</feature>
<feature type="compositionally biased region" description="Polar residues" evidence="1">
    <location>
        <begin position="1204"/>
        <end position="1213"/>
    </location>
</feature>
<feature type="region of interest" description="Disordered" evidence="1">
    <location>
        <begin position="1359"/>
        <end position="1735"/>
    </location>
</feature>
<feature type="compositionally biased region" description="Pro residues" evidence="1">
    <location>
        <begin position="155"/>
        <end position="170"/>
    </location>
</feature>
<feature type="compositionally biased region" description="Polar residues" evidence="1">
    <location>
        <begin position="912"/>
        <end position="938"/>
    </location>
</feature>
<feature type="region of interest" description="Disordered" evidence="1">
    <location>
        <begin position="488"/>
        <end position="663"/>
    </location>
</feature>
<feature type="compositionally biased region" description="Low complexity" evidence="1">
    <location>
        <begin position="1671"/>
        <end position="1681"/>
    </location>
</feature>
<feature type="compositionally biased region" description="Polar residues" evidence="1">
    <location>
        <begin position="1359"/>
        <end position="1372"/>
    </location>
</feature>
<feature type="compositionally biased region" description="Polar residues" evidence="1">
    <location>
        <begin position="2385"/>
        <end position="2400"/>
    </location>
</feature>
<feature type="compositionally biased region" description="Low complexity" evidence="1">
    <location>
        <begin position="1495"/>
        <end position="1504"/>
    </location>
</feature>
<feature type="compositionally biased region" description="Polar residues" evidence="1">
    <location>
        <begin position="693"/>
        <end position="714"/>
    </location>
</feature>
<feature type="compositionally biased region" description="Polar residues" evidence="1">
    <location>
        <begin position="1605"/>
        <end position="1622"/>
    </location>
</feature>
<feature type="compositionally biased region" description="Basic and acidic residues" evidence="1">
    <location>
        <begin position="184"/>
        <end position="201"/>
    </location>
</feature>
<accession>A0AAN7T3G4</accession>
<feature type="compositionally biased region" description="Polar residues" evidence="1">
    <location>
        <begin position="816"/>
        <end position="827"/>
    </location>
</feature>
<feature type="region of interest" description="Disordered" evidence="1">
    <location>
        <begin position="28"/>
        <end position="470"/>
    </location>
</feature>
<protein>
    <submittedName>
        <fullName evidence="2">Uncharacterized protein</fullName>
    </submittedName>
</protein>
<feature type="compositionally biased region" description="Acidic residues" evidence="1">
    <location>
        <begin position="30"/>
        <end position="41"/>
    </location>
</feature>
<feature type="region of interest" description="Disordered" evidence="1">
    <location>
        <begin position="1190"/>
        <end position="1216"/>
    </location>
</feature>
<feature type="compositionally biased region" description="Basic and acidic residues" evidence="1">
    <location>
        <begin position="1432"/>
        <end position="1447"/>
    </location>
</feature>
<feature type="region of interest" description="Disordered" evidence="1">
    <location>
        <begin position="1761"/>
        <end position="2161"/>
    </location>
</feature>
<organism evidence="2 3">
    <name type="scientific">Lithohypha guttulata</name>
    <dbReference type="NCBI Taxonomy" id="1690604"/>
    <lineage>
        <taxon>Eukaryota</taxon>
        <taxon>Fungi</taxon>
        <taxon>Dikarya</taxon>
        <taxon>Ascomycota</taxon>
        <taxon>Pezizomycotina</taxon>
        <taxon>Eurotiomycetes</taxon>
        <taxon>Chaetothyriomycetidae</taxon>
        <taxon>Chaetothyriales</taxon>
        <taxon>Trichomeriaceae</taxon>
        <taxon>Lithohypha</taxon>
    </lineage>
</organism>
<feature type="compositionally biased region" description="Basic and acidic residues" evidence="1">
    <location>
        <begin position="1574"/>
        <end position="1585"/>
    </location>
</feature>
<feature type="compositionally biased region" description="Basic and acidic residues" evidence="1">
    <location>
        <begin position="209"/>
        <end position="218"/>
    </location>
</feature>
<feature type="compositionally biased region" description="Basic and acidic residues" evidence="1">
    <location>
        <begin position="1057"/>
        <end position="1071"/>
    </location>
</feature>
<evidence type="ECO:0000313" key="3">
    <source>
        <dbReference type="Proteomes" id="UP001309876"/>
    </source>
</evidence>
<feature type="compositionally biased region" description="Basic residues" evidence="1">
    <location>
        <begin position="2190"/>
        <end position="2203"/>
    </location>
</feature>
<feature type="compositionally biased region" description="Polar residues" evidence="1">
    <location>
        <begin position="301"/>
        <end position="331"/>
    </location>
</feature>
<feature type="compositionally biased region" description="Polar residues" evidence="1">
    <location>
        <begin position="45"/>
        <end position="66"/>
    </location>
</feature>
<feature type="region of interest" description="Disordered" evidence="1">
    <location>
        <begin position="968"/>
        <end position="1132"/>
    </location>
</feature>
<feature type="compositionally biased region" description="Polar residues" evidence="1">
    <location>
        <begin position="1259"/>
        <end position="1269"/>
    </location>
</feature>
<feature type="compositionally biased region" description="Pro residues" evidence="1">
    <location>
        <begin position="2417"/>
        <end position="2435"/>
    </location>
</feature>
<feature type="compositionally biased region" description="Basic and acidic residues" evidence="1">
    <location>
        <begin position="1653"/>
        <end position="1668"/>
    </location>
</feature>
<comment type="caution">
    <text evidence="2">The sequence shown here is derived from an EMBL/GenBank/DDBJ whole genome shotgun (WGS) entry which is preliminary data.</text>
</comment>
<feature type="compositionally biased region" description="Polar residues" evidence="1">
    <location>
        <begin position="2311"/>
        <end position="2337"/>
    </location>
</feature>
<name>A0AAN7T3G4_9EURO</name>
<feature type="compositionally biased region" description="Basic and acidic residues" evidence="1">
    <location>
        <begin position="1841"/>
        <end position="1855"/>
    </location>
</feature>
<feature type="compositionally biased region" description="Polar residues" evidence="1">
    <location>
        <begin position="1922"/>
        <end position="1940"/>
    </location>
</feature>
<feature type="region of interest" description="Disordered" evidence="1">
    <location>
        <begin position="1249"/>
        <end position="1269"/>
    </location>
</feature>
<feature type="region of interest" description="Disordered" evidence="1">
    <location>
        <begin position="2311"/>
        <end position="2504"/>
    </location>
</feature>
<feature type="compositionally biased region" description="Polar residues" evidence="1">
    <location>
        <begin position="1991"/>
        <end position="2001"/>
    </location>
</feature>
<feature type="compositionally biased region" description="Polar residues" evidence="1">
    <location>
        <begin position="1039"/>
        <end position="1055"/>
    </location>
</feature>
<dbReference type="EMBL" id="JAVRRJ010000002">
    <property type="protein sequence ID" value="KAK5088976.1"/>
    <property type="molecule type" value="Genomic_DNA"/>
</dbReference>
<feature type="compositionally biased region" description="Polar residues" evidence="1">
    <location>
        <begin position="259"/>
        <end position="278"/>
    </location>
</feature>
<feature type="compositionally biased region" description="Polar residues" evidence="1">
    <location>
        <begin position="1961"/>
        <end position="1970"/>
    </location>
</feature>
<feature type="compositionally biased region" description="Polar residues" evidence="1">
    <location>
        <begin position="1875"/>
        <end position="1893"/>
    </location>
</feature>
<keyword evidence="3" id="KW-1185">Reference proteome</keyword>
<feature type="compositionally biased region" description="Polar residues" evidence="1">
    <location>
        <begin position="2442"/>
        <end position="2457"/>
    </location>
</feature>
<feature type="compositionally biased region" description="Polar residues" evidence="1">
    <location>
        <begin position="224"/>
        <end position="237"/>
    </location>
</feature>
<feature type="compositionally biased region" description="Polar residues" evidence="1">
    <location>
        <begin position="2078"/>
        <end position="2091"/>
    </location>
</feature>
<feature type="compositionally biased region" description="Basic and acidic residues" evidence="1">
    <location>
        <begin position="2120"/>
        <end position="2132"/>
    </location>
</feature>
<feature type="compositionally biased region" description="Polar residues" evidence="1">
    <location>
        <begin position="339"/>
        <end position="404"/>
    </location>
</feature>
<feature type="compositionally biased region" description="Low complexity" evidence="1">
    <location>
        <begin position="1094"/>
        <end position="1104"/>
    </location>
</feature>
<feature type="compositionally biased region" description="Low complexity" evidence="1">
    <location>
        <begin position="1448"/>
        <end position="1471"/>
    </location>
</feature>
<feature type="region of interest" description="Disordered" evidence="1">
    <location>
        <begin position="904"/>
        <end position="952"/>
    </location>
</feature>
<feature type="compositionally biased region" description="Polar residues" evidence="1">
    <location>
        <begin position="1763"/>
        <end position="1772"/>
    </location>
</feature>
<reference evidence="2 3" key="1">
    <citation type="submission" date="2023-08" db="EMBL/GenBank/DDBJ databases">
        <title>Black Yeasts Isolated from many extreme environments.</title>
        <authorList>
            <person name="Coleine C."/>
            <person name="Stajich J.E."/>
            <person name="Selbmann L."/>
        </authorList>
    </citation>
    <scope>NUCLEOTIDE SEQUENCE [LARGE SCALE GENOMIC DNA]</scope>
    <source>
        <strain evidence="2 3">CCFEE 5910</strain>
    </source>
</reference>
<feature type="compositionally biased region" description="Polar residues" evidence="1">
    <location>
        <begin position="2133"/>
        <end position="2145"/>
    </location>
</feature>
<gene>
    <name evidence="2" type="ORF">LTR05_003200</name>
</gene>
<feature type="compositionally biased region" description="Basic and acidic residues" evidence="1">
    <location>
        <begin position="1710"/>
        <end position="1726"/>
    </location>
</feature>
<sequence length="2504" mass="273709">MANPHQYSYRPSVGRNVTRKWAEARQVDYGGDDWGQDDGYEPEPVQQSLAQGGRSFTNPAINTGSRLSFDHAPEQRNFSAGANPPSYDFPPAQSTSAGHFYPQQPYNQHMMRQDPPARTSIDSARRPDSRSSNHSSRFPPRKSSLGQQDFAEYNPPQPYTDSMPPPPPAPESTTKPLPFIRPADIYKRLDEEREKERRSQETSRPSMDSIRRGAREDPPPLPNQALSTRTMSPFSDTTTKRQNELETEMPPKIPAQAKAPNTNVLRAPSRSLTSSTYADSPDIDSATAGEPRIPSRDITNRDPQPISSTLPQISRVSTFDSDFFQSGSPSALRQHDSNQDPTFQSLSENTSSNRLQQQPSQGFSSTANDASNSPATTDASLLRSNTTSTSQISPIMDDFNNQYFDRTPNRPAAPISDAESTTIPYAGAQEDVFYPPKRPASNRTNSPSPARRPKSAKAPPVPEPQSAVASAGDVLDRVAVMEAQVARPGPAVVTHPQPLASKTDHANPMLPKQDSSVSVASDKQRTASEEWEDWSAARKEAHARHGIQDSNPATPGLPSSEMSSPDLMPSGLNRGSARSSEYTQNPPSDKVGLSSHRPQMLRDESFRPQLPGGWMSTSSVQKAAPAPLEPSKPTHPRPLFGTAHRNDSEASLPTARAPQDNDWKSQYTSGVQAQAFAAVANAGSALAGIFSGPSLTSTAHTDSDVSSINESEGPTGTYRDANTRARDFAATPEPQSPQYVKESATRDFANADDATPRALHTGSQYGKPVPISTHMIDRAMPKAESIRTESPSKDSVNWWSEDEDERTPAPAPLRTNRLSTFDPSRQPASPVRVRPVTDSHTDTDQLESDIVKSLTPKSSTIPDTADKDVATTSSVHDDTHREHARPTSAPFAAAALAISPSREYATVRDQDSSQPLSAFNGNSVKYHQTSVADSTQEPTRPLFEPEKQHSPTIAQTLQNQLGGIAATVASMIPGVPTTSRNHEPGQKETTARAATPDVGAHEPSLHASTSPATKNDVHRDAYTSARDSYQPPVDRNRTPSDTLKSSDLAGSQSATLPREESRLPTRKDSTERAPMTPPKDPPRPITSVDETTSRSRSPSTRTSTPPSPITPRTPKQAMLPTQYNSNRPFPGDRVPVTQIAGMSTAQARIHAYNENRDAYVQPVGHLENWLTYMSNSGHADLFVVGPTSASPYAPDSAQRHARESSGTQGGTRQMQEDGKRLLASASKYGQKAGILGKGLFAKGKEKLRTASAGQKGLPTEQSRNVSTSTINQRPVAINQRSSMTDQIPAIVDEKPASTRSTAPQIPTPAMSTPIEESTLSKYFSTGNDDDVSRNLVPLNTTAGHPASRTAVGPVFSPVSEASTNQTETNLKRTVSPVGEQHEQSPQSADTARPRTFPTSTARQMETPTRKDTIKSAGGVSAMDTDDGYVSTDLHHPRDARDLRRDSSVSDVSAVSNELDRTQTQTDRAATAGISPDLQPQITRDDPKYTPSHVQAPASASLPPADLQQNHQHSGHAPSYSSAMATAPMPQPQSAKEAEAQADRQEESSLPRYSQIPAPPPRIPQGAQIVPIARIRQDQEPPRAETSRPFSFAGSESILNAGHGTNGSIDHVTSNGVHSSGSAERNLLAQISGPHQTQALRDQYAGSPLPSARRNPEEFAGRTPEEFAKLRQPQPQVQTQPQEEGGYRIPGPYGQELRSPRQKTSSPLLEQLRRTPVEQQQPEERNGPSHTSAIPTESVVYRFDHAQRHYPQDNDADARLRQEASFSQQQQAPFGSPIGEQLERVHTRNRPSRLTSFFRNRSKSRSRAQKDDRRAQPSEDMPSTSRRPSLLNFGSRGSMSGSREKSAQRLDSREPMIESNARPGQGGRKLSKDLFKSTTFGQAQHEQVTPSEQYAQPERTSAGKKKRFSGFFGKPSARDEQPQRASTLPTNSQQPQFQQSTAHDRQDYPGQSEAETMHHGSRQGQRPNDNQQDPRKSFQGMAPPREGYYGGQANTLRQQALSPSHDRNHTGLDDPDAPLQGTWPYQYGNLHDRYDGRSRNEDYHSPQQRPDLPRLNTGDHSYQGKQQPLSAPAGPTHDQVPQRSLATTSYPNQQQQQQQQQYSHRIPEQAREAYQPPSTRVNKDISHGSDTIHRASSPSQAHNQSWERGPQNEPKSYSNAHPHKFQTDAVSRIAAENRAVQPQSNISPRVKQLHTRSRSPKRGRTSSEDMNAEFQNFPPHSASPVLGLGTFNSKKVSPIGVTRSEADQEKPWAITLPEDEQQKQGVEDPSSATSARAREMRRVMLERTPQQPQQTAPAETRPQTVADRFMNHGQSSQQPKTIIASPTANSDSGTNASSGAVLAHRAQSPSVTINKNSSLRGRGPINRTITPTDFENCHREAGHESSIYTNKRPSTDVSVASLSREPSRGQYGPHQPALAPPSLPPPAPLVSPPPMPKAVKSALPTSTNGATTHKMSPRNTRDHDAEVYELSGSKPEGYESEDEPMMSATAYPGQEWQPVFDRWED</sequence>
<feature type="compositionally biased region" description="Basic and acidic residues" evidence="1">
    <location>
        <begin position="2029"/>
        <end position="2043"/>
    </location>
</feature>
<feature type="compositionally biased region" description="Basic and acidic residues" evidence="1">
    <location>
        <begin position="775"/>
        <end position="792"/>
    </location>
</feature>
<feature type="compositionally biased region" description="Basic and acidic residues" evidence="1">
    <location>
        <begin position="980"/>
        <end position="990"/>
    </location>
</feature>
<feature type="compositionally biased region" description="Basic and acidic residues" evidence="1">
    <location>
        <begin position="1807"/>
        <end position="1816"/>
    </location>
</feature>
<feature type="compositionally biased region" description="Polar residues" evidence="1">
    <location>
        <begin position="2057"/>
        <end position="2068"/>
    </location>
</feature>
<feature type="compositionally biased region" description="Basic and acidic residues" evidence="1">
    <location>
        <begin position="1535"/>
        <end position="1548"/>
    </location>
</feature>
<feature type="region of interest" description="Disordered" evidence="1">
    <location>
        <begin position="2177"/>
        <end position="2220"/>
    </location>
</feature>
<evidence type="ECO:0000313" key="2">
    <source>
        <dbReference type="EMBL" id="KAK5088976.1"/>
    </source>
</evidence>
<feature type="region of interest" description="Disordered" evidence="1">
    <location>
        <begin position="691"/>
        <end position="888"/>
    </location>
</feature>
<proteinExistence type="predicted"/>
<feature type="compositionally biased region" description="Polar residues" evidence="1">
    <location>
        <begin position="1396"/>
        <end position="1406"/>
    </location>
</feature>
<feature type="region of interest" description="Disordered" evidence="1">
    <location>
        <begin position="2255"/>
        <end position="2275"/>
    </location>
</feature>
<dbReference type="Proteomes" id="UP001309876">
    <property type="component" value="Unassembled WGS sequence"/>
</dbReference>
<evidence type="ECO:0000256" key="1">
    <source>
        <dbReference type="SAM" id="MobiDB-lite"/>
    </source>
</evidence>
<feature type="compositionally biased region" description="Polar residues" evidence="1">
    <location>
        <begin position="2346"/>
        <end position="2358"/>
    </location>
</feature>